<dbReference type="GO" id="GO:0006351">
    <property type="term" value="P:DNA-templated transcription"/>
    <property type="evidence" value="ECO:0007669"/>
    <property type="project" value="InterPro"/>
</dbReference>
<dbReference type="SMART" id="SM00906">
    <property type="entry name" value="Fungal_trans"/>
    <property type="match status" value="1"/>
</dbReference>
<protein>
    <recommendedName>
        <fullName evidence="3">Xylanolytic transcriptional activator regulatory domain-containing protein</fullName>
    </recommendedName>
</protein>
<keyword evidence="2" id="KW-0539">Nucleus</keyword>
<evidence type="ECO:0000256" key="1">
    <source>
        <dbReference type="ARBA" id="ARBA00004123"/>
    </source>
</evidence>
<dbReference type="CDD" id="cd12148">
    <property type="entry name" value="fungal_TF_MHR"/>
    <property type="match status" value="1"/>
</dbReference>
<dbReference type="Proteomes" id="UP001140453">
    <property type="component" value="Unassembled WGS sequence"/>
</dbReference>
<evidence type="ECO:0000256" key="2">
    <source>
        <dbReference type="ARBA" id="ARBA00023242"/>
    </source>
</evidence>
<sequence length="609" mass="68000">MDQQQDITITNSRITEGCQILAFFSNRSMITRFMSRYHEVCNDDGGIVLASILRVWLQQIYFCHSDTLTTQDPGKVRKLSERIWRNTLTPLEFDRTTSAVEWAKLGSGVSLRWEVLGLISSSIGLVVMETPTSDQIYAENKVSRSCLLGRMQEIAEKCLVFCRYCEVLEDSFIWLLLEYSTLIQAIKGDRHYSSYRASGEACSAVIAMGLHQAIKPTEKVPFFLAELRKEAFLCAYYAEISLATCLGRPPRLSYRYCSIDPPLDLTQAQLNQTGEDLAATLASLDEDGYNKSGTIQSKTSVRAWVHFIKLREDVVDLALGSYSREEILARATSIQEKTESHIASLPAWLRRLYTEPLELMERRNLKPLQLVQIGALRTGSQAIEILLQRVLIRKTGASSERLTLAARRVFRDVLQITSRHDFASLFQASYSAYLYGHGLRSAAIVAVELLKQEMLPVYPVNPLLPRSETIQDLAIFAARLATVEPSDVSSNLCKQGNRVISKILDRILSPGGARRTVEQGCDHESAQTQLPSSFDHQELGPLSGPTNIEVPLNVVGPSPNPMFVGVSDMPGYGMVDLGIGIEAPVSLGQDIDFVRLLDGMDWGMDNWTM</sequence>
<evidence type="ECO:0000259" key="3">
    <source>
        <dbReference type="SMART" id="SM00906"/>
    </source>
</evidence>
<keyword evidence="5" id="KW-1185">Reference proteome</keyword>
<evidence type="ECO:0000313" key="4">
    <source>
        <dbReference type="EMBL" id="KAJ4385805.1"/>
    </source>
</evidence>
<dbReference type="GO" id="GO:0005634">
    <property type="term" value="C:nucleus"/>
    <property type="evidence" value="ECO:0007669"/>
    <property type="project" value="UniProtKB-SubCell"/>
</dbReference>
<feature type="domain" description="Xylanolytic transcriptional activator regulatory" evidence="3">
    <location>
        <begin position="194"/>
        <end position="268"/>
    </location>
</feature>
<evidence type="ECO:0000313" key="5">
    <source>
        <dbReference type="Proteomes" id="UP001140453"/>
    </source>
</evidence>
<dbReference type="InterPro" id="IPR007219">
    <property type="entry name" value="XnlR_reg_dom"/>
</dbReference>
<comment type="subcellular location">
    <subcellularLocation>
        <location evidence="1">Nucleus</location>
    </subcellularLocation>
</comment>
<name>A0A9W8YLY6_9PEZI</name>
<dbReference type="PANTHER" id="PTHR31001">
    <property type="entry name" value="UNCHARACTERIZED TRANSCRIPTIONAL REGULATORY PROTEIN"/>
    <property type="match status" value="1"/>
</dbReference>
<dbReference type="GO" id="GO:0008270">
    <property type="term" value="F:zinc ion binding"/>
    <property type="evidence" value="ECO:0007669"/>
    <property type="project" value="InterPro"/>
</dbReference>
<organism evidence="4 5">
    <name type="scientific">Gnomoniopsis smithogilvyi</name>
    <dbReference type="NCBI Taxonomy" id="1191159"/>
    <lineage>
        <taxon>Eukaryota</taxon>
        <taxon>Fungi</taxon>
        <taxon>Dikarya</taxon>
        <taxon>Ascomycota</taxon>
        <taxon>Pezizomycotina</taxon>
        <taxon>Sordariomycetes</taxon>
        <taxon>Sordariomycetidae</taxon>
        <taxon>Diaporthales</taxon>
        <taxon>Gnomoniaceae</taxon>
        <taxon>Gnomoniopsis</taxon>
    </lineage>
</organism>
<dbReference type="EMBL" id="JAPEVB010000007">
    <property type="protein sequence ID" value="KAJ4385805.1"/>
    <property type="molecule type" value="Genomic_DNA"/>
</dbReference>
<reference evidence="4" key="1">
    <citation type="submission" date="2022-10" db="EMBL/GenBank/DDBJ databases">
        <title>Tapping the CABI collections for fungal endophytes: first genome assemblies for Collariella, Neodidymelliopsis, Ascochyta clinopodiicola, Didymella pomorum, Didymosphaeria variabile, Neocosmospora piperis and Neocucurbitaria cava.</title>
        <authorList>
            <person name="Hill R."/>
        </authorList>
    </citation>
    <scope>NUCLEOTIDE SEQUENCE</scope>
    <source>
        <strain evidence="4">IMI 355082</strain>
    </source>
</reference>
<dbReference type="AlphaFoldDB" id="A0A9W8YLY6"/>
<dbReference type="OrthoDB" id="4898680at2759"/>
<comment type="caution">
    <text evidence="4">The sequence shown here is derived from an EMBL/GenBank/DDBJ whole genome shotgun (WGS) entry which is preliminary data.</text>
</comment>
<dbReference type="PANTHER" id="PTHR31001:SF40">
    <property type="entry name" value="ZN(II)2CYS6 TRANSCRIPTION FACTOR (EUROFUNG)"/>
    <property type="match status" value="1"/>
</dbReference>
<dbReference type="Pfam" id="PF04082">
    <property type="entry name" value="Fungal_trans"/>
    <property type="match status" value="1"/>
</dbReference>
<accession>A0A9W8YLY6</accession>
<dbReference type="InterPro" id="IPR050613">
    <property type="entry name" value="Sec_Metabolite_Reg"/>
</dbReference>
<gene>
    <name evidence="4" type="ORF">N0V93_010236</name>
</gene>
<proteinExistence type="predicted"/>
<dbReference type="GO" id="GO:0003677">
    <property type="term" value="F:DNA binding"/>
    <property type="evidence" value="ECO:0007669"/>
    <property type="project" value="InterPro"/>
</dbReference>